<dbReference type="GO" id="GO:0005524">
    <property type="term" value="F:ATP binding"/>
    <property type="evidence" value="ECO:0007669"/>
    <property type="project" value="UniProtKB-UniRule"/>
</dbReference>
<dbReference type="Pfam" id="PF00069">
    <property type="entry name" value="Pkinase"/>
    <property type="match status" value="1"/>
</dbReference>
<dbReference type="InterPro" id="IPR008271">
    <property type="entry name" value="Ser/Thr_kinase_AS"/>
</dbReference>
<dbReference type="CDD" id="cd14134">
    <property type="entry name" value="PKc_CLK"/>
    <property type="match status" value="1"/>
</dbReference>
<dbReference type="AlphaFoldDB" id="A0A090N3Y8"/>
<dbReference type="Proteomes" id="UP000009170">
    <property type="component" value="Unassembled WGS sequence"/>
</dbReference>
<keyword evidence="3 6" id="KW-0547">Nucleotide-binding</keyword>
<dbReference type="InterPro" id="IPR011009">
    <property type="entry name" value="Kinase-like_dom_sf"/>
</dbReference>
<dbReference type="RefSeq" id="XP_022839559.1">
    <property type="nucleotide sequence ID" value="XM_022983280.1"/>
</dbReference>
<feature type="compositionally biased region" description="Basic residues" evidence="7">
    <location>
        <begin position="18"/>
        <end position="29"/>
    </location>
</feature>
<dbReference type="PANTHER" id="PTHR45646">
    <property type="entry name" value="SERINE/THREONINE-PROTEIN KINASE DOA-RELATED"/>
    <property type="match status" value="1"/>
</dbReference>
<dbReference type="GO" id="GO:0004674">
    <property type="term" value="F:protein serine/threonine kinase activity"/>
    <property type="evidence" value="ECO:0007669"/>
    <property type="project" value="UniProtKB-KW"/>
</dbReference>
<reference evidence="10" key="1">
    <citation type="journal article" date="2006" name="Proc. Natl. Acad. Sci. U.S.A.">
        <title>Genome analysis of the smallest free-living eukaryote Ostreococcus tauri unveils many unique features.</title>
        <authorList>
            <person name="Derelle E."/>
            <person name="Ferraz C."/>
            <person name="Rombauts S."/>
            <person name="Rouze P."/>
            <person name="Worden A.Z."/>
            <person name="Robbens S."/>
            <person name="Partensky F."/>
            <person name="Degroeve S."/>
            <person name="Echeynie S."/>
            <person name="Cooke R."/>
            <person name="Saeys Y."/>
            <person name="Wuyts J."/>
            <person name="Jabbari K."/>
            <person name="Bowler C."/>
            <person name="Panaud O."/>
            <person name="Piegu B."/>
            <person name="Ball S.G."/>
            <person name="Ral J.-P."/>
            <person name="Bouget F.-Y."/>
            <person name="Piganeau G."/>
            <person name="De Baets B."/>
            <person name="Picard A."/>
            <person name="Delseny M."/>
            <person name="Demaille J."/>
            <person name="Van de Peer Y."/>
            <person name="Moreau H."/>
        </authorList>
    </citation>
    <scope>NUCLEOTIDE SEQUENCE [LARGE SCALE GENOMIC DNA]</scope>
    <source>
        <strain evidence="10">OTTH 0595 / CCAP 157/2 / RCC745</strain>
    </source>
</reference>
<reference evidence="9 10" key="2">
    <citation type="journal article" date="2014" name="BMC Genomics">
        <title>An improved genome of the model marine alga Ostreococcus tauri unfolds by assessing Illumina de novo assemblies.</title>
        <authorList>
            <person name="Blanc-Mathieu R."/>
            <person name="Verhelst B."/>
            <person name="Derelle E."/>
            <person name="Rombauts S."/>
            <person name="Bouget F.Y."/>
            <person name="Carre I."/>
            <person name="Chateau A."/>
            <person name="Eyre-Walker A."/>
            <person name="Grimsley N."/>
            <person name="Moreau H."/>
            <person name="Piegu B."/>
            <person name="Rivals E."/>
            <person name="Schackwitz W."/>
            <person name="Van de Peer Y."/>
            <person name="Piganeau G."/>
        </authorList>
    </citation>
    <scope>NUCLEOTIDE SEQUENCE [LARGE SCALE GENOMIC DNA]</scope>
    <source>
        <strain evidence="10">OTTH 0595 / CCAP 157/2 / RCC745</strain>
    </source>
</reference>
<dbReference type="EMBL" id="CAID01000009">
    <property type="protein sequence ID" value="CEF98943.1"/>
    <property type="molecule type" value="Genomic_DNA"/>
</dbReference>
<evidence type="ECO:0000313" key="10">
    <source>
        <dbReference type="Proteomes" id="UP000009170"/>
    </source>
</evidence>
<dbReference type="SUPFAM" id="SSF56112">
    <property type="entry name" value="Protein kinase-like (PK-like)"/>
    <property type="match status" value="1"/>
</dbReference>
<keyword evidence="1" id="KW-0723">Serine/threonine-protein kinase</keyword>
<evidence type="ECO:0000256" key="4">
    <source>
        <dbReference type="ARBA" id="ARBA00022777"/>
    </source>
</evidence>
<organism evidence="9 10">
    <name type="scientific">Ostreococcus tauri</name>
    <name type="common">Marine green alga</name>
    <dbReference type="NCBI Taxonomy" id="70448"/>
    <lineage>
        <taxon>Eukaryota</taxon>
        <taxon>Viridiplantae</taxon>
        <taxon>Chlorophyta</taxon>
        <taxon>Mamiellophyceae</taxon>
        <taxon>Mamiellales</taxon>
        <taxon>Bathycoccaceae</taxon>
        <taxon>Ostreococcus</taxon>
    </lineage>
</organism>
<dbReference type="PROSITE" id="PS50011">
    <property type="entry name" value="PROTEIN_KINASE_DOM"/>
    <property type="match status" value="1"/>
</dbReference>
<evidence type="ECO:0000313" key="9">
    <source>
        <dbReference type="EMBL" id="CEF98943.1"/>
    </source>
</evidence>
<keyword evidence="2" id="KW-0808">Transferase</keyword>
<dbReference type="FunCoup" id="A0A090N3Y8">
    <property type="interactions" value="1545"/>
</dbReference>
<dbReference type="GO" id="GO:0005634">
    <property type="term" value="C:nucleus"/>
    <property type="evidence" value="ECO:0007669"/>
    <property type="project" value="TreeGrafter"/>
</dbReference>
<dbReference type="PANTHER" id="PTHR45646:SF11">
    <property type="entry name" value="SERINE_THREONINE-PROTEIN KINASE DOA"/>
    <property type="match status" value="1"/>
</dbReference>
<dbReference type="OrthoDB" id="283111at2759"/>
<feature type="domain" description="Protein kinase" evidence="8">
    <location>
        <begin position="229"/>
        <end position="551"/>
    </location>
</feature>
<dbReference type="Gene3D" id="1.10.510.10">
    <property type="entry name" value="Transferase(Phosphotransferase) domain 1"/>
    <property type="match status" value="1"/>
</dbReference>
<dbReference type="PROSITE" id="PS00108">
    <property type="entry name" value="PROTEIN_KINASE_ST"/>
    <property type="match status" value="1"/>
</dbReference>
<feature type="compositionally biased region" description="Low complexity" evidence="7">
    <location>
        <begin position="93"/>
        <end position="108"/>
    </location>
</feature>
<sequence>MSTPDAGDAGDAGDAHGRGARRRIPRSRARGGGGTTTPSSGRADAGVMTRARRTLTSIASIDASAGGGVDVGRAKRRKIASARASRGDDAAEATKASSTSKSARSSSGRSGGGRRNAGSTSSDGSGESASDSVVQVLFEDVRRAEIRRAASGASPTTNGSDAMTTTTYGDTPPVTMGEIDRLRERKLTRFCIESERETQAKTRRARAKITANADGHLRFNLGDCLTNEYRIVGSLGEGTFGRVVECWDTVTETRCAVKVIRNVQKYRDAAMVEIEVLKTLAEGDFNHTRGERYNCISLRRAFDYQGHVCMVFDKCGPSLYDFLRTNRYKPFHPSTVQTFCEQLLVAVRYVHSLGLVHTDLKPENVLLMSNSYRENATHRVPVDHTIRLIDFGSTTFIDRHHSAVVSTRHYRAPEIILGLGWSYPCDMWSIGCMMIELLTGEALFQTHDNLEHLAMMQHALSRTIPNAVVKRVPKDKLRDLFNRNGALNWPNEKTDAESYAALGNTGVVRQLLEKHLSGEVLSLFADLVGKLLDFDPKRRITSKSAVNHAFFSLDLKIDWRIMRNGDGRVLGVKK</sequence>
<dbReference type="InterPro" id="IPR051175">
    <property type="entry name" value="CLK_kinases"/>
</dbReference>
<name>A0A090N3Y8_OSTTA</name>
<evidence type="ECO:0000256" key="5">
    <source>
        <dbReference type="ARBA" id="ARBA00022840"/>
    </source>
</evidence>
<dbReference type="Gene3D" id="3.30.200.20">
    <property type="entry name" value="Phosphorylase Kinase, domain 1"/>
    <property type="match status" value="1"/>
</dbReference>
<evidence type="ECO:0000256" key="3">
    <source>
        <dbReference type="ARBA" id="ARBA00022741"/>
    </source>
</evidence>
<evidence type="ECO:0000256" key="1">
    <source>
        <dbReference type="ARBA" id="ARBA00022527"/>
    </source>
</evidence>
<evidence type="ECO:0000256" key="6">
    <source>
        <dbReference type="PROSITE-ProRule" id="PRU10141"/>
    </source>
</evidence>
<dbReference type="InParanoid" id="A0A090N3Y8"/>
<proteinExistence type="predicted"/>
<evidence type="ECO:0000256" key="2">
    <source>
        <dbReference type="ARBA" id="ARBA00022679"/>
    </source>
</evidence>
<feature type="region of interest" description="Disordered" evidence="7">
    <location>
        <begin position="147"/>
        <end position="176"/>
    </location>
</feature>
<dbReference type="GeneID" id="9833491"/>
<keyword evidence="10" id="KW-1185">Reference proteome</keyword>
<dbReference type="SMART" id="SM00220">
    <property type="entry name" value="S_TKc"/>
    <property type="match status" value="1"/>
</dbReference>
<dbReference type="InterPro" id="IPR017441">
    <property type="entry name" value="Protein_kinase_ATP_BS"/>
</dbReference>
<feature type="compositionally biased region" description="Low complexity" evidence="7">
    <location>
        <begin position="164"/>
        <end position="175"/>
    </location>
</feature>
<evidence type="ECO:0000259" key="8">
    <source>
        <dbReference type="PROSITE" id="PS50011"/>
    </source>
</evidence>
<keyword evidence="4 9" id="KW-0418">Kinase</keyword>
<keyword evidence="5 6" id="KW-0067">ATP-binding</keyword>
<feature type="region of interest" description="Disordered" evidence="7">
    <location>
        <begin position="1"/>
        <end position="132"/>
    </location>
</feature>
<gene>
    <name evidence="9" type="ORF">OT_ostta09g00640</name>
</gene>
<comment type="caution">
    <text evidence="9">The sequence shown here is derived from an EMBL/GenBank/DDBJ whole genome shotgun (WGS) entry which is preliminary data.</text>
</comment>
<dbReference type="STRING" id="70448.A0A090N3Y8"/>
<feature type="compositionally biased region" description="Low complexity" evidence="7">
    <location>
        <begin position="116"/>
        <end position="132"/>
    </location>
</feature>
<dbReference type="KEGG" id="ota:OT_ostta09g00640"/>
<accession>A0A090N3Y8</accession>
<dbReference type="InterPro" id="IPR000719">
    <property type="entry name" value="Prot_kinase_dom"/>
</dbReference>
<feature type="compositionally biased region" description="Polar residues" evidence="7">
    <location>
        <begin position="153"/>
        <end position="163"/>
    </location>
</feature>
<protein>
    <submittedName>
        <fullName evidence="9">Serine/threonine-protein kinase, active site</fullName>
    </submittedName>
</protein>
<feature type="binding site" evidence="6">
    <location>
        <position position="258"/>
    </location>
    <ligand>
        <name>ATP</name>
        <dbReference type="ChEBI" id="CHEBI:30616"/>
    </ligand>
</feature>
<dbReference type="PROSITE" id="PS00107">
    <property type="entry name" value="PROTEIN_KINASE_ATP"/>
    <property type="match status" value="1"/>
</dbReference>
<evidence type="ECO:0000256" key="7">
    <source>
        <dbReference type="SAM" id="MobiDB-lite"/>
    </source>
</evidence>